<dbReference type="Proteomes" id="UP000319267">
    <property type="component" value="Unassembled WGS sequence"/>
</dbReference>
<dbReference type="RefSeq" id="WP_111380140.1">
    <property type="nucleotide sequence ID" value="NZ_CP043612.1"/>
</dbReference>
<evidence type="ECO:0000313" key="2">
    <source>
        <dbReference type="EMBL" id="SMO83796.1"/>
    </source>
</evidence>
<dbReference type="EMBL" id="FXTQ01000004">
    <property type="protein sequence ID" value="SMO83796.1"/>
    <property type="molecule type" value="Genomic_DNA"/>
</dbReference>
<dbReference type="InterPro" id="IPR018392">
    <property type="entry name" value="LysM"/>
</dbReference>
<feature type="domain" description="LysM" evidence="1">
    <location>
        <begin position="7"/>
        <end position="28"/>
    </location>
</feature>
<accession>A0A521EIS5</accession>
<evidence type="ECO:0000313" key="3">
    <source>
        <dbReference type="Proteomes" id="UP000319267"/>
    </source>
</evidence>
<protein>
    <recommendedName>
        <fullName evidence="1">LysM domain-containing protein</fullName>
    </recommendedName>
</protein>
<organism evidence="2 3">
    <name type="scientific">Flavobacterium nitrogenifigens</name>
    <dbReference type="NCBI Taxonomy" id="1617283"/>
    <lineage>
        <taxon>Bacteria</taxon>
        <taxon>Pseudomonadati</taxon>
        <taxon>Bacteroidota</taxon>
        <taxon>Flavobacteriia</taxon>
        <taxon>Flavobacteriales</taxon>
        <taxon>Flavobacteriaceae</taxon>
        <taxon>Flavobacterium</taxon>
    </lineage>
</organism>
<dbReference type="AlphaFoldDB" id="A0A521EIS5"/>
<dbReference type="Pfam" id="PF01476">
    <property type="entry name" value="LysM"/>
    <property type="match status" value="1"/>
</dbReference>
<evidence type="ECO:0000259" key="1">
    <source>
        <dbReference type="Pfam" id="PF01476"/>
    </source>
</evidence>
<reference evidence="2 3" key="1">
    <citation type="submission" date="2017-05" db="EMBL/GenBank/DDBJ databases">
        <authorList>
            <person name="Varghese N."/>
            <person name="Submissions S."/>
        </authorList>
    </citation>
    <scope>NUCLEOTIDE SEQUENCE [LARGE SCALE GENOMIC DNA]</scope>
    <source>
        <strain evidence="2 3">DSM 29982</strain>
    </source>
</reference>
<sequence length="403" mass="47610">MIRFKKYKVQRGDTIEKIASKIGIPVKDVRTFHNQHCEISDLIEFGLPIRFVEYILLPDLKSYVDSKLSEQKALKKVFSNSENILRLTWIKNVKHEYGTIIQYRENNRLKNKVHFTSEVEFLREQDNHFIVKLQINQVYVNDKAPNLVIEEFASEISKVLYPLVLCLTDKGEISEILNVEDIQRRWKDLKPSIVKYYKGGNVIQRLISSFEKNIGSESLLRRSFEEHPFFQIYFAPIYQNHSSDLSFTSYGFQTQTLQSVDEFETDTSKICVRRKEIVSRTNFNKDLELLDEYGKRVEDRQDNDLRKKEFEMGKLEDGIDKNLDFQYKLNHDNKTIFSVTGFVNSRLNNKTISTVEFETYAINYKEKKEEILNPISGQIDWNSEVINEKEIKEPGFWEGFWGR</sequence>
<keyword evidence="3" id="KW-1185">Reference proteome</keyword>
<gene>
    <name evidence="2" type="ORF">SAMN06265220_104347</name>
</gene>
<dbReference type="CDD" id="cd00118">
    <property type="entry name" value="LysM"/>
    <property type="match status" value="1"/>
</dbReference>
<proteinExistence type="predicted"/>
<name>A0A521EIS5_9FLAO</name>
<dbReference type="OrthoDB" id="1246696at2"/>